<feature type="signal peptide" evidence="11">
    <location>
        <begin position="1"/>
        <end position="28"/>
    </location>
</feature>
<proteinExistence type="inferred from homology"/>
<evidence type="ECO:0000256" key="2">
    <source>
        <dbReference type="ARBA" id="ARBA00010052"/>
    </source>
</evidence>
<evidence type="ECO:0000256" key="6">
    <source>
        <dbReference type="ARBA" id="ARBA00022801"/>
    </source>
</evidence>
<accession>A0A5E8BQH9</accession>
<keyword evidence="5 10" id="KW-0255">Endonuclease</keyword>
<feature type="binding site" evidence="9">
    <location>
        <position position="209"/>
    </location>
    <ligand>
        <name>Mg(2+)</name>
        <dbReference type="ChEBI" id="CHEBI:18420"/>
        <note>catalytic</note>
    </ligand>
</feature>
<evidence type="ECO:0000259" key="13">
    <source>
        <dbReference type="SMART" id="SM00892"/>
    </source>
</evidence>
<dbReference type="OrthoDB" id="5418055at2759"/>
<comment type="similarity">
    <text evidence="2 10">Belongs to the DNA/RNA non-specific endonuclease family.</text>
</comment>
<dbReference type="CDD" id="cd00091">
    <property type="entry name" value="NUC"/>
    <property type="match status" value="1"/>
</dbReference>
<dbReference type="InterPro" id="IPR001604">
    <property type="entry name" value="Endo_G_ENPP1-like_dom"/>
</dbReference>
<dbReference type="GeneID" id="43582307"/>
<keyword evidence="11" id="KW-0732">Signal</keyword>
<sequence>MSFFNPSLATGALFGAGLVSMFWGGSNSNNAPQVPVGGGAVPVGSAGSPFGGLPDKPPPGTTVFSVYDFLQPVSPSSGDGNPGSGLVPINASEFFARYGHPGPSSDLAVRDEFISFYDRRTRNPHYVVEHITAESLAFRASDGIDRKNSVFKEDPAVPDTFKSRLRDFFRSGYDRGHLAPAADAKFSQGAMDQTFFLTNMSPQVGDGFNRDYWAHFEDFCRRLTKEYESVRIVSGPLFLPKRGADGKMRVTYEVIGDGVAVPTHFYKIIVGERPLKTGRPSDVAIGAFVLPNERIDNKTPLKAFAVPVSAVERASGLQFFSKLPPNNRKELCQQVTCEIIVRDFSNSVKSLPAPK</sequence>
<dbReference type="EC" id="3.1.30.-" evidence="10"/>
<dbReference type="SUPFAM" id="SSF54060">
    <property type="entry name" value="His-Me finger endonucleases"/>
    <property type="match status" value="1"/>
</dbReference>
<dbReference type="EMBL" id="CABVLU010000003">
    <property type="protein sequence ID" value="VVT53271.1"/>
    <property type="molecule type" value="Genomic_DNA"/>
</dbReference>
<dbReference type="InterPro" id="IPR044929">
    <property type="entry name" value="DNA/RNA_non-sp_Endonuclease_sf"/>
</dbReference>
<dbReference type="GO" id="GO:0003676">
    <property type="term" value="F:nucleic acid binding"/>
    <property type="evidence" value="ECO:0007669"/>
    <property type="project" value="InterPro"/>
</dbReference>
<comment type="cofactor">
    <cofactor evidence="1 10">
        <name>Mg(2+)</name>
        <dbReference type="ChEBI" id="CHEBI:18420"/>
    </cofactor>
</comment>
<protein>
    <recommendedName>
        <fullName evidence="10">Endonuclease</fullName>
        <ecNumber evidence="10">3.1.30.-</ecNumber>
    </recommendedName>
</protein>
<dbReference type="AlphaFoldDB" id="A0A5E8BQH9"/>
<dbReference type="PANTHER" id="PTHR13966">
    <property type="entry name" value="ENDONUCLEASE RELATED"/>
    <property type="match status" value="1"/>
</dbReference>
<gene>
    <name evidence="14" type="ORF">SAPINGB_P003489</name>
</gene>
<dbReference type="GO" id="GO:0004521">
    <property type="term" value="F:RNA endonuclease activity"/>
    <property type="evidence" value="ECO:0007669"/>
    <property type="project" value="TreeGrafter"/>
</dbReference>
<evidence type="ECO:0000256" key="5">
    <source>
        <dbReference type="ARBA" id="ARBA00022759"/>
    </source>
</evidence>
<dbReference type="GO" id="GO:0006309">
    <property type="term" value="P:apoptotic DNA fragmentation"/>
    <property type="evidence" value="ECO:0007669"/>
    <property type="project" value="TreeGrafter"/>
</dbReference>
<keyword evidence="4 9" id="KW-0479">Metal-binding</keyword>
<keyword evidence="15" id="KW-1185">Reference proteome</keyword>
<evidence type="ECO:0000256" key="4">
    <source>
        <dbReference type="ARBA" id="ARBA00022723"/>
    </source>
</evidence>
<feature type="active site" description="Proton acceptor" evidence="8">
    <location>
        <position position="177"/>
    </location>
</feature>
<evidence type="ECO:0000256" key="1">
    <source>
        <dbReference type="ARBA" id="ARBA00001946"/>
    </source>
</evidence>
<dbReference type="GO" id="GO:0046872">
    <property type="term" value="F:metal ion binding"/>
    <property type="evidence" value="ECO:0007669"/>
    <property type="project" value="UniProtKB-KW"/>
</dbReference>
<dbReference type="InterPro" id="IPR020821">
    <property type="entry name" value="ENPP1-3/EXOG-like_nuc-like"/>
</dbReference>
<dbReference type="InterPro" id="IPR018524">
    <property type="entry name" value="DNA/RNA_endonuclease_AS"/>
</dbReference>
<dbReference type="GO" id="GO:0005634">
    <property type="term" value="C:nucleus"/>
    <property type="evidence" value="ECO:0007669"/>
    <property type="project" value="TreeGrafter"/>
</dbReference>
<dbReference type="GO" id="GO:0005743">
    <property type="term" value="C:mitochondrial inner membrane"/>
    <property type="evidence" value="ECO:0007669"/>
    <property type="project" value="TreeGrafter"/>
</dbReference>
<dbReference type="PROSITE" id="PS01070">
    <property type="entry name" value="NUCLEASE_NON_SPEC"/>
    <property type="match status" value="1"/>
</dbReference>
<organism evidence="14 15">
    <name type="scientific">Magnusiomyces paraingens</name>
    <dbReference type="NCBI Taxonomy" id="2606893"/>
    <lineage>
        <taxon>Eukaryota</taxon>
        <taxon>Fungi</taxon>
        <taxon>Dikarya</taxon>
        <taxon>Ascomycota</taxon>
        <taxon>Saccharomycotina</taxon>
        <taxon>Dipodascomycetes</taxon>
        <taxon>Dipodascales</taxon>
        <taxon>Dipodascaceae</taxon>
        <taxon>Magnusiomyces</taxon>
    </lineage>
</organism>
<feature type="domain" description="ENPP1-3/EXOG-like endonuclease/phosphodiesterase" evidence="12">
    <location>
        <begin position="110"/>
        <end position="326"/>
    </location>
</feature>
<evidence type="ECO:0000256" key="9">
    <source>
        <dbReference type="PIRSR" id="PIRSR640255-2"/>
    </source>
</evidence>
<dbReference type="InterPro" id="IPR044925">
    <property type="entry name" value="His-Me_finger_sf"/>
</dbReference>
<dbReference type="SMART" id="SM00892">
    <property type="entry name" value="Endonuclease_NS"/>
    <property type="match status" value="1"/>
</dbReference>
<evidence type="ECO:0000256" key="7">
    <source>
        <dbReference type="ARBA" id="ARBA00022842"/>
    </source>
</evidence>
<evidence type="ECO:0000313" key="15">
    <source>
        <dbReference type="Proteomes" id="UP000398389"/>
    </source>
</evidence>
<dbReference type="RefSeq" id="XP_031854098.1">
    <property type="nucleotide sequence ID" value="XM_031998207.1"/>
</dbReference>
<evidence type="ECO:0000256" key="10">
    <source>
        <dbReference type="RuleBase" id="RU366055"/>
    </source>
</evidence>
<keyword evidence="6 10" id="KW-0378">Hydrolase</keyword>
<feature type="domain" description="DNA/RNA non-specific endonuclease/pyrophosphatase/phosphodiesterase" evidence="13">
    <location>
        <begin position="109"/>
        <end position="326"/>
    </location>
</feature>
<keyword evidence="3 10" id="KW-0540">Nuclease</keyword>
<feature type="chain" id="PRO_5022938637" description="Endonuclease" evidence="11">
    <location>
        <begin position="29"/>
        <end position="355"/>
    </location>
</feature>
<dbReference type="Gene3D" id="3.40.570.10">
    <property type="entry name" value="Extracellular Endonuclease, subunit A"/>
    <property type="match status" value="1"/>
</dbReference>
<name>A0A5E8BQH9_9ASCO</name>
<dbReference type="PANTHER" id="PTHR13966:SF5">
    <property type="entry name" value="ENDONUCLEASE G, MITOCHONDRIAL"/>
    <property type="match status" value="1"/>
</dbReference>
<keyword evidence="7" id="KW-0460">Magnesium</keyword>
<reference evidence="14 15" key="1">
    <citation type="submission" date="2019-09" db="EMBL/GenBank/DDBJ databases">
        <authorList>
            <person name="Brejova B."/>
        </authorList>
    </citation>
    <scope>NUCLEOTIDE SEQUENCE [LARGE SCALE GENOMIC DNA]</scope>
</reference>
<evidence type="ECO:0000313" key="14">
    <source>
        <dbReference type="EMBL" id="VVT53271.1"/>
    </source>
</evidence>
<evidence type="ECO:0000256" key="3">
    <source>
        <dbReference type="ARBA" id="ARBA00022722"/>
    </source>
</evidence>
<evidence type="ECO:0000259" key="12">
    <source>
        <dbReference type="SMART" id="SM00477"/>
    </source>
</evidence>
<evidence type="ECO:0000256" key="11">
    <source>
        <dbReference type="SAM" id="SignalP"/>
    </source>
</evidence>
<dbReference type="GO" id="GO:0000014">
    <property type="term" value="F:single-stranded DNA endodeoxyribonuclease activity"/>
    <property type="evidence" value="ECO:0007669"/>
    <property type="project" value="TreeGrafter"/>
</dbReference>
<evidence type="ECO:0000256" key="8">
    <source>
        <dbReference type="PIRSR" id="PIRSR640255-1"/>
    </source>
</evidence>
<dbReference type="Pfam" id="PF01223">
    <property type="entry name" value="Endonuclease_NS"/>
    <property type="match status" value="1"/>
</dbReference>
<dbReference type="InterPro" id="IPR040255">
    <property type="entry name" value="Non-specific_endonuclease"/>
</dbReference>
<dbReference type="Proteomes" id="UP000398389">
    <property type="component" value="Unassembled WGS sequence"/>
</dbReference>
<dbReference type="SMART" id="SM00477">
    <property type="entry name" value="NUC"/>
    <property type="match status" value="1"/>
</dbReference>